<evidence type="ECO:0000256" key="6">
    <source>
        <dbReference type="ARBA" id="ARBA00023288"/>
    </source>
</evidence>
<reference evidence="9 10" key="1">
    <citation type="submission" date="2015-03" db="EMBL/GenBank/DDBJ databases">
        <title>Draft genome sequence of Luteibacter yeojuensis strain SU11.</title>
        <authorList>
            <person name="Sulaiman J."/>
            <person name="Priya K."/>
            <person name="Chan K.-G."/>
        </authorList>
    </citation>
    <scope>NUCLEOTIDE SEQUENCE [LARGE SCALE GENOMIC DNA]</scope>
    <source>
        <strain evidence="9 10">SU11</strain>
    </source>
</reference>
<keyword evidence="3" id="KW-0472">Membrane</keyword>
<dbReference type="GO" id="GO:0009279">
    <property type="term" value="C:cell outer membrane"/>
    <property type="evidence" value="ECO:0007669"/>
    <property type="project" value="UniProtKB-SubCell"/>
</dbReference>
<keyword evidence="4" id="KW-0564">Palmitate</keyword>
<keyword evidence="6" id="KW-0449">Lipoprotein</keyword>
<accession>A0A0F3KZ71</accession>
<keyword evidence="2 8" id="KW-0732">Signal</keyword>
<dbReference type="RefSeq" id="WP_045828265.1">
    <property type="nucleotide sequence ID" value="NZ_JZRB01000007.1"/>
</dbReference>
<feature type="compositionally biased region" description="Polar residues" evidence="7">
    <location>
        <begin position="50"/>
        <end position="62"/>
    </location>
</feature>
<feature type="chain" id="PRO_5002463234" description="Lipoprotein" evidence="8">
    <location>
        <begin position="20"/>
        <end position="90"/>
    </location>
</feature>
<dbReference type="AlphaFoldDB" id="A0A0F3KZ71"/>
<dbReference type="PROSITE" id="PS51257">
    <property type="entry name" value="PROKAR_LIPOPROTEIN"/>
    <property type="match status" value="1"/>
</dbReference>
<keyword evidence="5" id="KW-0998">Cell outer membrane</keyword>
<evidence type="ECO:0000256" key="1">
    <source>
        <dbReference type="ARBA" id="ARBA00004459"/>
    </source>
</evidence>
<name>A0A0F3KZ71_9GAMM</name>
<evidence type="ECO:0000256" key="2">
    <source>
        <dbReference type="ARBA" id="ARBA00022729"/>
    </source>
</evidence>
<feature type="compositionally biased region" description="Polar residues" evidence="7">
    <location>
        <begin position="70"/>
        <end position="83"/>
    </location>
</feature>
<feature type="region of interest" description="Disordered" evidence="7">
    <location>
        <begin position="21"/>
        <end position="90"/>
    </location>
</feature>
<proteinExistence type="predicted"/>
<protein>
    <recommendedName>
        <fullName evidence="11">Lipoprotein</fullName>
    </recommendedName>
</protein>
<evidence type="ECO:0000313" key="9">
    <source>
        <dbReference type="EMBL" id="KJV36523.1"/>
    </source>
</evidence>
<dbReference type="EMBL" id="JZRB01000007">
    <property type="protein sequence ID" value="KJV36523.1"/>
    <property type="molecule type" value="Genomic_DNA"/>
</dbReference>
<evidence type="ECO:0008006" key="11">
    <source>
        <dbReference type="Google" id="ProtNLM"/>
    </source>
</evidence>
<feature type="signal peptide" evidence="8">
    <location>
        <begin position="1"/>
        <end position="19"/>
    </location>
</feature>
<dbReference type="PATRIC" id="fig|345309.4.peg.3808"/>
<dbReference type="NCBIfam" id="NF047847">
    <property type="entry name" value="SS_mature_LptM"/>
    <property type="match status" value="1"/>
</dbReference>
<comment type="caution">
    <text evidence="9">The sequence shown here is derived from an EMBL/GenBank/DDBJ whole genome shotgun (WGS) entry which is preliminary data.</text>
</comment>
<dbReference type="OrthoDB" id="1534470at1236"/>
<organism evidence="9 10">
    <name type="scientific">Luteibacter yeojuensis</name>
    <dbReference type="NCBI Taxonomy" id="345309"/>
    <lineage>
        <taxon>Bacteria</taxon>
        <taxon>Pseudomonadati</taxon>
        <taxon>Pseudomonadota</taxon>
        <taxon>Gammaproteobacteria</taxon>
        <taxon>Lysobacterales</taxon>
        <taxon>Rhodanobacteraceae</taxon>
        <taxon>Luteibacter</taxon>
    </lineage>
</organism>
<comment type="subcellular location">
    <subcellularLocation>
        <location evidence="1">Cell outer membrane</location>
        <topology evidence="1">Lipid-anchor</topology>
    </subcellularLocation>
</comment>
<gene>
    <name evidence="9" type="ORF">VI08_04025</name>
</gene>
<evidence type="ECO:0000256" key="8">
    <source>
        <dbReference type="SAM" id="SignalP"/>
    </source>
</evidence>
<evidence type="ECO:0000256" key="7">
    <source>
        <dbReference type="SAM" id="MobiDB-lite"/>
    </source>
</evidence>
<keyword evidence="10" id="KW-1185">Reference proteome</keyword>
<sequence length="90" mass="9071">MRRLILPLAIACAAAASLQGCGQKGPLFMPPPPAPGTTAKPAPTPAPQGHQGQSLQDATNPAVQPARASTVDSPAPASSSMTPFNPIIHQ</sequence>
<evidence type="ECO:0000256" key="4">
    <source>
        <dbReference type="ARBA" id="ARBA00023139"/>
    </source>
</evidence>
<dbReference type="Proteomes" id="UP000033651">
    <property type="component" value="Unassembled WGS sequence"/>
</dbReference>
<evidence type="ECO:0000313" key="10">
    <source>
        <dbReference type="Proteomes" id="UP000033651"/>
    </source>
</evidence>
<dbReference type="InterPro" id="IPR032831">
    <property type="entry name" value="LptM_cons"/>
</dbReference>
<evidence type="ECO:0000256" key="3">
    <source>
        <dbReference type="ARBA" id="ARBA00023136"/>
    </source>
</evidence>
<dbReference type="Pfam" id="PF13627">
    <property type="entry name" value="LptM_cons"/>
    <property type="match status" value="1"/>
</dbReference>
<evidence type="ECO:0000256" key="5">
    <source>
        <dbReference type="ARBA" id="ARBA00023237"/>
    </source>
</evidence>